<accession>A7EMP0</accession>
<reference evidence="2" key="1">
    <citation type="journal article" date="2011" name="PLoS Genet.">
        <title>Genomic analysis of the necrotrophic fungal pathogens Sclerotinia sclerotiorum and Botrytis cinerea.</title>
        <authorList>
            <person name="Amselem J."/>
            <person name="Cuomo C.A."/>
            <person name="van Kan J.A."/>
            <person name="Viaud M."/>
            <person name="Benito E.P."/>
            <person name="Couloux A."/>
            <person name="Coutinho P.M."/>
            <person name="de Vries R.P."/>
            <person name="Dyer P.S."/>
            <person name="Fillinger S."/>
            <person name="Fournier E."/>
            <person name="Gout L."/>
            <person name="Hahn M."/>
            <person name="Kohn L."/>
            <person name="Lapalu N."/>
            <person name="Plummer K.M."/>
            <person name="Pradier J.M."/>
            <person name="Quevillon E."/>
            <person name="Sharon A."/>
            <person name="Simon A."/>
            <person name="ten Have A."/>
            <person name="Tudzynski B."/>
            <person name="Tudzynski P."/>
            <person name="Wincker P."/>
            <person name="Andrew M."/>
            <person name="Anthouard V."/>
            <person name="Beever R.E."/>
            <person name="Beffa R."/>
            <person name="Benoit I."/>
            <person name="Bouzid O."/>
            <person name="Brault B."/>
            <person name="Chen Z."/>
            <person name="Choquer M."/>
            <person name="Collemare J."/>
            <person name="Cotton P."/>
            <person name="Danchin E.G."/>
            <person name="Da Silva C."/>
            <person name="Gautier A."/>
            <person name="Giraud C."/>
            <person name="Giraud T."/>
            <person name="Gonzalez C."/>
            <person name="Grossetete S."/>
            <person name="Guldener U."/>
            <person name="Henrissat B."/>
            <person name="Howlett B.J."/>
            <person name="Kodira C."/>
            <person name="Kretschmer M."/>
            <person name="Lappartient A."/>
            <person name="Leroch M."/>
            <person name="Levis C."/>
            <person name="Mauceli E."/>
            <person name="Neuveglise C."/>
            <person name="Oeser B."/>
            <person name="Pearson M."/>
            <person name="Poulain J."/>
            <person name="Poussereau N."/>
            <person name="Quesneville H."/>
            <person name="Rascle C."/>
            <person name="Schumacher J."/>
            <person name="Segurens B."/>
            <person name="Sexton A."/>
            <person name="Silva E."/>
            <person name="Sirven C."/>
            <person name="Soanes D.M."/>
            <person name="Talbot N.J."/>
            <person name="Templeton M."/>
            <person name="Yandava C."/>
            <person name="Yarden O."/>
            <person name="Zeng Q."/>
            <person name="Rollins J.A."/>
            <person name="Lebrun M.H."/>
            <person name="Dickman M."/>
        </authorList>
    </citation>
    <scope>NUCLEOTIDE SEQUENCE [LARGE SCALE GENOMIC DNA]</scope>
    <source>
        <strain evidence="2">ATCC 18683 / 1980 / Ss-1</strain>
    </source>
</reference>
<dbReference type="AlphaFoldDB" id="A7EMP0"/>
<name>A7EMP0_SCLS1</name>
<evidence type="ECO:0000313" key="1">
    <source>
        <dbReference type="EMBL" id="EDO04106.1"/>
    </source>
</evidence>
<sequence>MIFDAIAETCLACRVTRGATVIGRLYRDSIMSMNHTNKVSNGDTSNWKFSSDLGNGSMASSSLLVVQDSRMEYST</sequence>
<organism evidence="1 2">
    <name type="scientific">Sclerotinia sclerotiorum (strain ATCC 18683 / 1980 / Ss-1)</name>
    <name type="common">White mold</name>
    <name type="synonym">Whetzelinia sclerotiorum</name>
    <dbReference type="NCBI Taxonomy" id="665079"/>
    <lineage>
        <taxon>Eukaryota</taxon>
        <taxon>Fungi</taxon>
        <taxon>Dikarya</taxon>
        <taxon>Ascomycota</taxon>
        <taxon>Pezizomycotina</taxon>
        <taxon>Leotiomycetes</taxon>
        <taxon>Helotiales</taxon>
        <taxon>Sclerotiniaceae</taxon>
        <taxon>Sclerotinia</taxon>
    </lineage>
</organism>
<evidence type="ECO:0000313" key="2">
    <source>
        <dbReference type="Proteomes" id="UP000001312"/>
    </source>
</evidence>
<dbReference type="RefSeq" id="XP_001592348.1">
    <property type="nucleotide sequence ID" value="XM_001592298.1"/>
</dbReference>
<gene>
    <name evidence="1" type="ORF">SS1G_06589</name>
</gene>
<proteinExistence type="predicted"/>
<protein>
    <submittedName>
        <fullName evidence="1">Uncharacterized protein</fullName>
    </submittedName>
</protein>
<dbReference type="EMBL" id="CH476628">
    <property type="protein sequence ID" value="EDO04106.1"/>
    <property type="molecule type" value="Genomic_DNA"/>
</dbReference>
<keyword evidence="2" id="KW-1185">Reference proteome</keyword>
<dbReference type="KEGG" id="ssl:SS1G_06589"/>
<dbReference type="GeneID" id="5488308"/>
<dbReference type="InParanoid" id="A7EMP0"/>
<dbReference type="Proteomes" id="UP000001312">
    <property type="component" value="Unassembled WGS sequence"/>
</dbReference>